<evidence type="ECO:0000313" key="9">
    <source>
        <dbReference type="EMBL" id="QPJ79934.1"/>
    </source>
</evidence>
<keyword evidence="4 9" id="KW-0496">Mitochondrion</keyword>
<name>A0A7T0CS25_9STRA</name>
<evidence type="ECO:0000259" key="8">
    <source>
        <dbReference type="Pfam" id="PF02326"/>
    </source>
</evidence>
<comment type="subcellular location">
    <subcellularLocation>
        <location evidence="1">Mitochondrion membrane</location>
    </subcellularLocation>
</comment>
<evidence type="ECO:0000256" key="4">
    <source>
        <dbReference type="ARBA" id="ARBA00023128"/>
    </source>
</evidence>
<keyword evidence="3 7" id="KW-1133">Transmembrane helix</keyword>
<dbReference type="InterPro" id="IPR003319">
    <property type="entry name" value="YMF19-like_N"/>
</dbReference>
<dbReference type="GO" id="GO:0006754">
    <property type="term" value="P:ATP biosynthetic process"/>
    <property type="evidence" value="ECO:0007669"/>
    <property type="project" value="UniProtKB-KW"/>
</dbReference>
<evidence type="ECO:0000256" key="3">
    <source>
        <dbReference type="ARBA" id="ARBA00022989"/>
    </source>
</evidence>
<evidence type="ECO:0000256" key="2">
    <source>
        <dbReference type="ARBA" id="ARBA00022692"/>
    </source>
</evidence>
<geneLocation type="mitochondrion" evidence="9"/>
<sequence length="76" mass="9055">MPQFDLLTLGAQVFGLLLSLSLFYYYTISVTIPYFIEIKKFRTKKLTKNSELVTNINKDLNYTLWLINYSYKNFLK</sequence>
<feature type="transmembrane region" description="Helical" evidence="7">
    <location>
        <begin position="12"/>
        <end position="36"/>
    </location>
</feature>
<feature type="domain" description="ATP synthase YMF19-like N-terminal" evidence="8">
    <location>
        <begin position="2"/>
        <end position="58"/>
    </location>
</feature>
<evidence type="ECO:0000256" key="5">
    <source>
        <dbReference type="ARBA" id="ARBA00023136"/>
    </source>
</evidence>
<evidence type="ECO:0000256" key="6">
    <source>
        <dbReference type="ARBA" id="ARBA00023310"/>
    </source>
</evidence>
<evidence type="ECO:0000256" key="7">
    <source>
        <dbReference type="SAM" id="Phobius"/>
    </source>
</evidence>
<keyword evidence="6" id="KW-0066">ATP synthesis</keyword>
<dbReference type="GeneID" id="63657666"/>
<accession>A0A7T0CS25</accession>
<dbReference type="Pfam" id="PF02326">
    <property type="entry name" value="YMF19"/>
    <property type="match status" value="1"/>
</dbReference>
<evidence type="ECO:0000256" key="1">
    <source>
        <dbReference type="ARBA" id="ARBA00004325"/>
    </source>
</evidence>
<keyword evidence="2 7" id="KW-0812">Transmembrane</keyword>
<organism evidence="9">
    <name type="scientific">Eucampia zodiacus</name>
    <dbReference type="NCBI Taxonomy" id="444606"/>
    <lineage>
        <taxon>Eukaryota</taxon>
        <taxon>Sar</taxon>
        <taxon>Stramenopiles</taxon>
        <taxon>Ochrophyta</taxon>
        <taxon>Bacillariophyta</taxon>
        <taxon>Mediophyceae</taxon>
        <taxon>Biddulphiophycidae</taxon>
        <taxon>Hemiaulales</taxon>
        <taxon>Hemiaulaceae</taxon>
        <taxon>Eucampia</taxon>
    </lineage>
</organism>
<dbReference type="EMBL" id="MW026607">
    <property type="protein sequence ID" value="QPJ79934.1"/>
    <property type="molecule type" value="Genomic_DNA"/>
</dbReference>
<dbReference type="RefSeq" id="YP_010047254.1">
    <property type="nucleotide sequence ID" value="NC_054334.1"/>
</dbReference>
<proteinExistence type="predicted"/>
<keyword evidence="5 7" id="KW-0472">Membrane</keyword>
<protein>
    <submittedName>
        <fullName evidence="9">ATPase subunit 8</fullName>
    </submittedName>
</protein>
<gene>
    <name evidence="9" type="primary">atp8</name>
</gene>
<reference evidence="9" key="1">
    <citation type="submission" date="2020-09" db="EMBL/GenBank/DDBJ databases">
        <title>The complete mitochondrial genome of Eucampia zodiacus (Baciuariophyta).</title>
        <authorList>
            <person name="Zhang M."/>
            <person name="Chen N."/>
        </authorList>
    </citation>
    <scope>NUCLEOTIDE SEQUENCE</scope>
    <source>
        <strain evidence="9">CNS00060</strain>
    </source>
</reference>
<dbReference type="AlphaFoldDB" id="A0A7T0CS25"/>
<dbReference type="GO" id="GO:0031966">
    <property type="term" value="C:mitochondrial membrane"/>
    <property type="evidence" value="ECO:0007669"/>
    <property type="project" value="UniProtKB-SubCell"/>
</dbReference>